<proteinExistence type="predicted"/>
<evidence type="ECO:0000313" key="1">
    <source>
        <dbReference type="EMBL" id="AAC95556.1"/>
    </source>
</evidence>
<organismHost>
    <name type="scientific">Ateles</name>
    <dbReference type="NCBI Taxonomy" id="9506"/>
</organismHost>
<dbReference type="EMBL" id="AF083424">
    <property type="protein sequence ID" value="AAC95556.1"/>
    <property type="molecule type" value="Genomic_DNA"/>
</dbReference>
<reference evidence="1 2" key="1">
    <citation type="journal article" date="2000" name="J. Virol.">
        <title>Primary structure of the Herpesvirus ateles genome.</title>
        <authorList>
            <person name="Albrecht J.C."/>
        </authorList>
    </citation>
    <scope>NUCLEOTIDE SEQUENCE [LARGE SCALE GENOMIC DNA]</scope>
    <source>
        <strain evidence="1">73</strain>
    </source>
</reference>
<name>Q9YTN6_ATHV3</name>
<dbReference type="InterPro" id="IPR008002">
    <property type="entry name" value="Herpes_Orf30"/>
</dbReference>
<evidence type="ECO:0000313" key="2">
    <source>
        <dbReference type="Proteomes" id="UP000008287"/>
    </source>
</evidence>
<dbReference type="PIR" id="T42944">
    <property type="entry name" value="T42944"/>
</dbReference>
<keyword evidence="2" id="KW-1185">Reference proteome</keyword>
<dbReference type="GeneID" id="1450432"/>
<sequence length="75" mass="8281">MSKPCVSEEDFKNCQTFFSKSLPILVSEVSKSLSNIDLVDTTGQQIDQLGLFLDLIGTECFKEVLCPHISANLTN</sequence>
<protein>
    <submittedName>
        <fullName evidence="1">Orf 30</fullName>
    </submittedName>
</protein>
<dbReference type="Pfam" id="PF05338">
    <property type="entry name" value="DUF717"/>
    <property type="match status" value="1"/>
</dbReference>
<dbReference type="OrthoDB" id="28648at10239"/>
<dbReference type="RefSeq" id="NP_048002.1">
    <property type="nucleotide sequence ID" value="NC_001987.1"/>
</dbReference>
<dbReference type="Proteomes" id="UP000008287">
    <property type="component" value="Segment"/>
</dbReference>
<dbReference type="KEGG" id="vg:1450432"/>
<accession>Q9YTN6</accession>
<organism evidence="2">
    <name type="scientific">Ateline herpesvirus 3</name>
    <name type="common">AtHV-3</name>
    <name type="synonym">Herpesvirus ateles</name>
    <dbReference type="NCBI Taxonomy" id="85618"/>
    <lineage>
        <taxon>Viruses</taxon>
        <taxon>Duplodnaviria</taxon>
        <taxon>Heunggongvirae</taxon>
        <taxon>Peploviricota</taxon>
        <taxon>Herviviricetes</taxon>
        <taxon>Herpesvirales</taxon>
        <taxon>Orthoherpesviridae</taxon>
        <taxon>Gammaherpesvirinae</taxon>
        <taxon>Rhadinovirus</taxon>
        <taxon>Rhadinovirus atelinegamma3</taxon>
    </lineage>
</organism>